<dbReference type="InterPro" id="IPR003594">
    <property type="entry name" value="HATPase_dom"/>
</dbReference>
<evidence type="ECO:0000256" key="2">
    <source>
        <dbReference type="ARBA" id="ARBA00012438"/>
    </source>
</evidence>
<feature type="domain" description="Histidine kinase" evidence="5">
    <location>
        <begin position="218"/>
        <end position="420"/>
    </location>
</feature>
<dbReference type="Pfam" id="PF00512">
    <property type="entry name" value="HisKA"/>
    <property type="match status" value="1"/>
</dbReference>
<dbReference type="SMART" id="SM00387">
    <property type="entry name" value="HATPase_c"/>
    <property type="match status" value="1"/>
</dbReference>
<keyword evidence="4" id="KW-0472">Membrane</keyword>
<dbReference type="PANTHER" id="PTHR43547">
    <property type="entry name" value="TWO-COMPONENT HISTIDINE KINASE"/>
    <property type="match status" value="1"/>
</dbReference>
<dbReference type="SUPFAM" id="SSF55874">
    <property type="entry name" value="ATPase domain of HSP90 chaperone/DNA topoisomerase II/histidine kinase"/>
    <property type="match status" value="1"/>
</dbReference>
<protein>
    <recommendedName>
        <fullName evidence="2">histidine kinase</fullName>
        <ecNumber evidence="2">2.7.13.3</ecNumber>
    </recommendedName>
</protein>
<reference evidence="6" key="1">
    <citation type="submission" date="2023-06" db="EMBL/GenBank/DDBJ databases">
        <title>Two novel species of Acinetobacter isolated from motorbike repairing workshop in Vietnam.</title>
        <authorList>
            <person name="Le N.T.T."/>
        </authorList>
    </citation>
    <scope>NUCLEOTIDE SEQUENCE</scope>
    <source>
        <strain evidence="6">VNH17</strain>
    </source>
</reference>
<dbReference type="Gene3D" id="3.30.565.10">
    <property type="entry name" value="Histidine kinase-like ATPase, C-terminal domain"/>
    <property type="match status" value="1"/>
</dbReference>
<feature type="transmembrane region" description="Helical" evidence="4">
    <location>
        <begin position="12"/>
        <end position="32"/>
    </location>
</feature>
<evidence type="ECO:0000256" key="3">
    <source>
        <dbReference type="ARBA" id="ARBA00022553"/>
    </source>
</evidence>
<evidence type="ECO:0000259" key="5">
    <source>
        <dbReference type="PROSITE" id="PS50109"/>
    </source>
</evidence>
<dbReference type="PANTHER" id="PTHR43547:SF11">
    <property type="entry name" value="HISTIDINE KINASE"/>
    <property type="match status" value="1"/>
</dbReference>
<evidence type="ECO:0000256" key="1">
    <source>
        <dbReference type="ARBA" id="ARBA00000085"/>
    </source>
</evidence>
<dbReference type="PROSITE" id="PS50109">
    <property type="entry name" value="HIS_KIN"/>
    <property type="match status" value="1"/>
</dbReference>
<comment type="caution">
    <text evidence="6">The sequence shown here is derived from an EMBL/GenBank/DDBJ whole genome shotgun (WGS) entry which is preliminary data.</text>
</comment>
<gene>
    <name evidence="6" type="ORF">QTA56_00190</name>
</gene>
<keyword evidence="7" id="KW-1185">Reference proteome</keyword>
<evidence type="ECO:0000313" key="7">
    <source>
        <dbReference type="Proteomes" id="UP001168524"/>
    </source>
</evidence>
<accession>A0ABT7WJ02</accession>
<dbReference type="InterPro" id="IPR036890">
    <property type="entry name" value="HATPase_C_sf"/>
</dbReference>
<keyword evidence="6" id="KW-0418">Kinase</keyword>
<keyword evidence="4" id="KW-0812">Transmembrane</keyword>
<name>A0ABT7WJ02_9GAMM</name>
<sequence>MIRLPNLRKNIVIGLVGYTLLLSFAVGLHGFLVNEHIEKLVWQNILGIDFENFNLNKIRAENNQDSSNNNLKWYDENQNDRIPAEFSDFEVGIHDEVEYQDRVYVIRVTEKNDKKQILALDITEIEKQEFYVVFFAFVLMVFSIILITYIAYNQLGKLINPLLSLANDLSRLTPIQDQIQIDHSKIKYYESYVLSDAIQNYVERSQHYLEKEKVFFSTVSHELRTPVSVILGAIEVLQHHQSIPATVLPHLDRIARITQDMEELIACLLFLARDQQRLNRYAEEVDLYHEIPVMIEHHISLYKGKNVEILNLVNQPFRINVPPQLIRVVVSNLLRNAIENCDDGTIKIYQHDAQIMIEDSGHGMSAEALSAFYTSRARMGNNQSAGIGIPLILKICDHFGWSLIFKSKPEKGTIAILKFS</sequence>
<dbReference type="SMART" id="SM00388">
    <property type="entry name" value="HisKA"/>
    <property type="match status" value="1"/>
</dbReference>
<dbReference type="Gene3D" id="1.10.287.130">
    <property type="match status" value="1"/>
</dbReference>
<dbReference type="EC" id="2.7.13.3" evidence="2"/>
<dbReference type="SUPFAM" id="SSF47384">
    <property type="entry name" value="Homodimeric domain of signal transducing histidine kinase"/>
    <property type="match status" value="1"/>
</dbReference>
<keyword evidence="4" id="KW-1133">Transmembrane helix</keyword>
<keyword evidence="6" id="KW-0808">Transferase</keyword>
<dbReference type="InterPro" id="IPR036097">
    <property type="entry name" value="HisK_dim/P_sf"/>
</dbReference>
<dbReference type="EMBL" id="JAUDZE010000001">
    <property type="protein sequence ID" value="MDN0012658.1"/>
    <property type="molecule type" value="Genomic_DNA"/>
</dbReference>
<proteinExistence type="predicted"/>
<evidence type="ECO:0000256" key="4">
    <source>
        <dbReference type="SAM" id="Phobius"/>
    </source>
</evidence>
<dbReference type="CDD" id="cd00082">
    <property type="entry name" value="HisKA"/>
    <property type="match status" value="1"/>
</dbReference>
<dbReference type="InterPro" id="IPR003661">
    <property type="entry name" value="HisK_dim/P_dom"/>
</dbReference>
<dbReference type="Pfam" id="PF02518">
    <property type="entry name" value="HATPase_c"/>
    <property type="match status" value="1"/>
</dbReference>
<comment type="catalytic activity">
    <reaction evidence="1">
        <text>ATP + protein L-histidine = ADP + protein N-phospho-L-histidine.</text>
        <dbReference type="EC" id="2.7.13.3"/>
    </reaction>
</comment>
<evidence type="ECO:0000313" key="6">
    <source>
        <dbReference type="EMBL" id="MDN0012658.1"/>
    </source>
</evidence>
<dbReference type="GO" id="GO:0016301">
    <property type="term" value="F:kinase activity"/>
    <property type="evidence" value="ECO:0007669"/>
    <property type="project" value="UniProtKB-KW"/>
</dbReference>
<dbReference type="Proteomes" id="UP001168524">
    <property type="component" value="Unassembled WGS sequence"/>
</dbReference>
<dbReference type="RefSeq" id="WP_267978957.1">
    <property type="nucleotide sequence ID" value="NZ_JAPQKF010000001.1"/>
</dbReference>
<keyword evidence="3" id="KW-0597">Phosphoprotein</keyword>
<organism evidence="6 7">
    <name type="scientific">Acinetobacter thutiue</name>
    <dbReference type="NCBI Taxonomy" id="2998078"/>
    <lineage>
        <taxon>Bacteria</taxon>
        <taxon>Pseudomonadati</taxon>
        <taxon>Pseudomonadota</taxon>
        <taxon>Gammaproteobacteria</taxon>
        <taxon>Moraxellales</taxon>
        <taxon>Moraxellaceae</taxon>
        <taxon>Acinetobacter</taxon>
    </lineage>
</organism>
<dbReference type="InterPro" id="IPR005467">
    <property type="entry name" value="His_kinase_dom"/>
</dbReference>
<feature type="transmembrane region" description="Helical" evidence="4">
    <location>
        <begin position="130"/>
        <end position="152"/>
    </location>
</feature>